<protein>
    <submittedName>
        <fullName evidence="2">Putative HNH homing endonuclease</fullName>
    </submittedName>
</protein>
<proteinExistence type="predicted"/>
<dbReference type="EMBL" id="MT142362">
    <property type="protein sequence ID" value="QJA78987.1"/>
    <property type="molecule type" value="Genomic_DNA"/>
</dbReference>
<dbReference type="InterPro" id="IPR027434">
    <property type="entry name" value="Homing_endonucl"/>
</dbReference>
<dbReference type="Gene3D" id="3.10.28.10">
    <property type="entry name" value="Homing endonucleases"/>
    <property type="match status" value="1"/>
</dbReference>
<organism evidence="2">
    <name type="scientific">viral metagenome</name>
    <dbReference type="NCBI Taxonomy" id="1070528"/>
    <lineage>
        <taxon>unclassified sequences</taxon>
        <taxon>metagenomes</taxon>
        <taxon>organismal metagenomes</taxon>
    </lineage>
</organism>
<gene>
    <name evidence="2" type="ORF">MM415A00956_0013</name>
    <name evidence="1" type="ORF">MM415B00781_0020</name>
</gene>
<dbReference type="GO" id="GO:0004519">
    <property type="term" value="F:endonuclease activity"/>
    <property type="evidence" value="ECO:0007669"/>
    <property type="project" value="UniProtKB-KW"/>
</dbReference>
<sequence>MMNSDDLAYTAGIIDGEGYIGILRIQRNQSKRIVYELRINVTMCNPLIPSWLHANFGGSYYEFQPPSLNHKKLYEWRLATWRAGEFLKLILPYLKMKQGEAEIGIKFQSYRKEKYVRCKPKPIAIIEAEAILHKQLKELHERQYSGWKLKS</sequence>
<dbReference type="SUPFAM" id="SSF55608">
    <property type="entry name" value="Homing endonucleases"/>
    <property type="match status" value="1"/>
</dbReference>
<evidence type="ECO:0000313" key="2">
    <source>
        <dbReference type="EMBL" id="QJA78987.1"/>
    </source>
</evidence>
<keyword evidence="2" id="KW-0378">Hydrolase</keyword>
<reference evidence="2" key="1">
    <citation type="submission" date="2020-03" db="EMBL/GenBank/DDBJ databases">
        <title>The deep terrestrial virosphere.</title>
        <authorList>
            <person name="Holmfeldt K."/>
            <person name="Nilsson E."/>
            <person name="Simone D."/>
            <person name="Lopez-Fernandez M."/>
            <person name="Wu X."/>
            <person name="de Brujin I."/>
            <person name="Lundin D."/>
            <person name="Andersson A."/>
            <person name="Bertilsson S."/>
            <person name="Dopson M."/>
        </authorList>
    </citation>
    <scope>NUCLEOTIDE SEQUENCE</scope>
    <source>
        <strain evidence="2">MM415A00956</strain>
        <strain evidence="1">MM415B00781</strain>
    </source>
</reference>
<accession>A0A6M3KAS4</accession>
<evidence type="ECO:0000313" key="1">
    <source>
        <dbReference type="EMBL" id="QJA62443.1"/>
    </source>
</evidence>
<keyword evidence="2" id="KW-0255">Endonuclease</keyword>
<dbReference type="EMBL" id="MT141471">
    <property type="protein sequence ID" value="QJA62443.1"/>
    <property type="molecule type" value="Genomic_DNA"/>
</dbReference>
<dbReference type="AlphaFoldDB" id="A0A6M3KAS4"/>
<keyword evidence="2" id="KW-0540">Nuclease</keyword>
<name>A0A6M3KAS4_9ZZZZ</name>